<dbReference type="AlphaFoldDB" id="A0AAW1NSS5"/>
<dbReference type="EMBL" id="JALJOQ010000151">
    <property type="protein sequence ID" value="KAK9793453.1"/>
    <property type="molecule type" value="Genomic_DNA"/>
</dbReference>
<evidence type="ECO:0000256" key="1">
    <source>
        <dbReference type="SAM" id="MobiDB-lite"/>
    </source>
</evidence>
<evidence type="ECO:0000259" key="2">
    <source>
        <dbReference type="Pfam" id="PF11160"/>
    </source>
</evidence>
<comment type="caution">
    <text evidence="3">The sequence shown here is derived from an EMBL/GenBank/DDBJ whole genome shotgun (WGS) entry which is preliminary data.</text>
</comment>
<feature type="compositionally biased region" description="Polar residues" evidence="1">
    <location>
        <begin position="38"/>
        <end position="53"/>
    </location>
</feature>
<dbReference type="InterPro" id="IPR021331">
    <property type="entry name" value="Hva1_TUDOR"/>
</dbReference>
<organism evidence="3 4">
    <name type="scientific">Symbiochloris irregularis</name>
    <dbReference type="NCBI Taxonomy" id="706552"/>
    <lineage>
        <taxon>Eukaryota</taxon>
        <taxon>Viridiplantae</taxon>
        <taxon>Chlorophyta</taxon>
        <taxon>core chlorophytes</taxon>
        <taxon>Trebouxiophyceae</taxon>
        <taxon>Trebouxiales</taxon>
        <taxon>Trebouxiaceae</taxon>
        <taxon>Symbiochloris</taxon>
    </lineage>
</organism>
<gene>
    <name evidence="3" type="ORF">WJX73_009163</name>
</gene>
<dbReference type="Proteomes" id="UP001465755">
    <property type="component" value="Unassembled WGS sequence"/>
</dbReference>
<accession>A0AAW1NSS5</accession>
<reference evidence="3 4" key="1">
    <citation type="journal article" date="2024" name="Nat. Commun.">
        <title>Phylogenomics reveals the evolutionary origins of lichenization in chlorophyte algae.</title>
        <authorList>
            <person name="Puginier C."/>
            <person name="Libourel C."/>
            <person name="Otte J."/>
            <person name="Skaloud P."/>
            <person name="Haon M."/>
            <person name="Grisel S."/>
            <person name="Petersen M."/>
            <person name="Berrin J.G."/>
            <person name="Delaux P.M."/>
            <person name="Dal Grande F."/>
            <person name="Keller J."/>
        </authorList>
    </citation>
    <scope>NUCLEOTIDE SEQUENCE [LARGE SCALE GENOMIC DNA]</scope>
    <source>
        <strain evidence="3 4">SAG 2036</strain>
    </source>
</reference>
<feature type="domain" description="Hypervirulence associated protein TUDOR" evidence="2">
    <location>
        <begin position="11"/>
        <end position="60"/>
    </location>
</feature>
<feature type="region of interest" description="Disordered" evidence="1">
    <location>
        <begin position="1"/>
        <end position="86"/>
    </location>
</feature>
<protein>
    <recommendedName>
        <fullName evidence="2">Hypervirulence associated protein TUDOR domain-containing protein</fullName>
    </recommendedName>
</protein>
<keyword evidence="4" id="KW-1185">Reference proteome</keyword>
<evidence type="ECO:0000313" key="4">
    <source>
        <dbReference type="Proteomes" id="UP001465755"/>
    </source>
</evidence>
<name>A0AAW1NSS5_9CHLO</name>
<sequence>MATKNEVPQVGDEVSWANEGGRSSGRVTDLQPKPMTVKSASGTKSQEGSQNNPAVAIVGDPDSVAIEGGNPVTKQASSLSRESGDN</sequence>
<feature type="compositionally biased region" description="Polar residues" evidence="1">
    <location>
        <begin position="72"/>
        <end position="86"/>
    </location>
</feature>
<evidence type="ECO:0000313" key="3">
    <source>
        <dbReference type="EMBL" id="KAK9793453.1"/>
    </source>
</evidence>
<proteinExistence type="predicted"/>
<dbReference type="Pfam" id="PF11160">
    <property type="entry name" value="Hva1_TUDOR"/>
    <property type="match status" value="1"/>
</dbReference>